<accession>A0A1D2N9R3</accession>
<dbReference type="OMA" id="NSAWTEY"/>
<keyword evidence="1" id="KW-0812">Transmembrane</keyword>
<dbReference type="AlphaFoldDB" id="A0A1D2N9R3"/>
<sequence>MSVQHIRSPAGMGKIAIIVLGIVVLSVGLDSHFNSAWTEYNMHKYCVDNPITGIKCPSFSLEQYFVAMIIICFVLSLASLIASILLDTNTGVMKLSDAGYHGVAALLLFIAAIVYIFSAEKIHDIVGGGNRIIKFKRGEKLAAGALTIIHALLYGIVGFLIFRS</sequence>
<evidence type="ECO:0000313" key="3">
    <source>
        <dbReference type="Proteomes" id="UP000094527"/>
    </source>
</evidence>
<protein>
    <recommendedName>
        <fullName evidence="4">MARVEL domain-containing protein</fullName>
    </recommendedName>
</protein>
<organism evidence="2 3">
    <name type="scientific">Orchesella cincta</name>
    <name type="common">Springtail</name>
    <name type="synonym">Podura cincta</name>
    <dbReference type="NCBI Taxonomy" id="48709"/>
    <lineage>
        <taxon>Eukaryota</taxon>
        <taxon>Metazoa</taxon>
        <taxon>Ecdysozoa</taxon>
        <taxon>Arthropoda</taxon>
        <taxon>Hexapoda</taxon>
        <taxon>Collembola</taxon>
        <taxon>Entomobryomorpha</taxon>
        <taxon>Entomobryoidea</taxon>
        <taxon>Orchesellidae</taxon>
        <taxon>Orchesellinae</taxon>
        <taxon>Orchesella</taxon>
    </lineage>
</organism>
<gene>
    <name evidence="2" type="ORF">Ocin01_04680</name>
</gene>
<evidence type="ECO:0000256" key="1">
    <source>
        <dbReference type="SAM" id="Phobius"/>
    </source>
</evidence>
<proteinExistence type="predicted"/>
<keyword evidence="1" id="KW-0472">Membrane</keyword>
<feature type="transmembrane region" description="Helical" evidence="1">
    <location>
        <begin position="98"/>
        <end position="117"/>
    </location>
</feature>
<reference evidence="2 3" key="1">
    <citation type="journal article" date="2016" name="Genome Biol. Evol.">
        <title>Gene Family Evolution Reflects Adaptation to Soil Environmental Stressors in the Genome of the Collembolan Orchesella cincta.</title>
        <authorList>
            <person name="Faddeeva-Vakhrusheva A."/>
            <person name="Derks M.F."/>
            <person name="Anvar S.Y."/>
            <person name="Agamennone V."/>
            <person name="Suring W."/>
            <person name="Smit S."/>
            <person name="van Straalen N.M."/>
            <person name="Roelofs D."/>
        </authorList>
    </citation>
    <scope>NUCLEOTIDE SEQUENCE [LARGE SCALE GENOMIC DNA]</scope>
    <source>
        <tissue evidence="2">Mixed pool</tissue>
    </source>
</reference>
<keyword evidence="1" id="KW-1133">Transmembrane helix</keyword>
<evidence type="ECO:0008006" key="4">
    <source>
        <dbReference type="Google" id="ProtNLM"/>
    </source>
</evidence>
<dbReference type="EMBL" id="LJIJ01000130">
    <property type="protein sequence ID" value="ODN01991.1"/>
    <property type="molecule type" value="Genomic_DNA"/>
</dbReference>
<keyword evidence="3" id="KW-1185">Reference proteome</keyword>
<feature type="transmembrane region" description="Helical" evidence="1">
    <location>
        <begin position="64"/>
        <end position="86"/>
    </location>
</feature>
<feature type="transmembrane region" description="Helical" evidence="1">
    <location>
        <begin position="12"/>
        <end position="29"/>
    </location>
</feature>
<feature type="transmembrane region" description="Helical" evidence="1">
    <location>
        <begin position="141"/>
        <end position="162"/>
    </location>
</feature>
<dbReference type="Proteomes" id="UP000094527">
    <property type="component" value="Unassembled WGS sequence"/>
</dbReference>
<comment type="caution">
    <text evidence="2">The sequence shown here is derived from an EMBL/GenBank/DDBJ whole genome shotgun (WGS) entry which is preliminary data.</text>
</comment>
<name>A0A1D2N9R3_ORCCI</name>
<evidence type="ECO:0000313" key="2">
    <source>
        <dbReference type="EMBL" id="ODN01991.1"/>
    </source>
</evidence>